<reference evidence="19 20" key="1">
    <citation type="submission" date="2018-06" db="EMBL/GenBank/DDBJ databases">
        <title>Draft Genome Sequence of a Novel Marine Bacterium Related to the Verrucomicrobia.</title>
        <authorList>
            <person name="Vosseberg J."/>
            <person name="Martijn J."/>
            <person name="Ettema T.J.G."/>
        </authorList>
    </citation>
    <scope>NUCLEOTIDE SEQUENCE [LARGE SCALE GENOMIC DNA]</scope>
    <source>
        <strain evidence="19">TARA_B100001123</strain>
    </source>
</reference>
<feature type="domain" description="Pyruvate phosphate dikinase AMP/ATP-binding" evidence="17">
    <location>
        <begin position="84"/>
        <end position="320"/>
    </location>
</feature>
<evidence type="ECO:0000259" key="17">
    <source>
        <dbReference type="Pfam" id="PF01326"/>
    </source>
</evidence>
<dbReference type="PANTHER" id="PTHR22931">
    <property type="entry name" value="PHOSPHOENOLPYRUVATE DIKINASE-RELATED"/>
    <property type="match status" value="1"/>
</dbReference>
<dbReference type="NCBIfam" id="NF004531">
    <property type="entry name" value="PRK05878.1"/>
    <property type="match status" value="1"/>
</dbReference>
<keyword evidence="8" id="KW-0547">Nucleotide-binding</keyword>
<dbReference type="PROSITE" id="PS00370">
    <property type="entry name" value="PEP_ENZYMES_PHOS_SITE"/>
    <property type="match status" value="1"/>
</dbReference>
<dbReference type="InterPro" id="IPR002192">
    <property type="entry name" value="PPDK_AMP/ATP-bd"/>
</dbReference>
<comment type="similarity">
    <text evidence="3 12">Belongs to the PEP-utilizing enzyme family.</text>
</comment>
<evidence type="ECO:0000256" key="13">
    <source>
        <dbReference type="PIRSR" id="PIRSR000853-1"/>
    </source>
</evidence>
<dbReference type="Gene3D" id="3.30.470.20">
    <property type="entry name" value="ATP-grasp fold, B domain"/>
    <property type="match status" value="1"/>
</dbReference>
<feature type="binding site" evidence="15">
    <location>
        <position position="814"/>
    </location>
    <ligand>
        <name>Mg(2+)</name>
        <dbReference type="ChEBI" id="CHEBI:18420"/>
    </ligand>
</feature>
<feature type="binding site" evidence="14">
    <location>
        <position position="813"/>
    </location>
    <ligand>
        <name>substrate</name>
    </ligand>
</feature>
<feature type="binding site" evidence="14">
    <location>
        <position position="812"/>
    </location>
    <ligand>
        <name>substrate</name>
    </ligand>
</feature>
<feature type="domain" description="Pyruvate phosphate dikinase AMP/ATP-binding" evidence="17">
    <location>
        <begin position="41"/>
        <end position="78"/>
    </location>
</feature>
<dbReference type="InterPro" id="IPR023151">
    <property type="entry name" value="PEP_util_CS"/>
</dbReference>
<evidence type="ECO:0000256" key="9">
    <source>
        <dbReference type="ARBA" id="ARBA00022777"/>
    </source>
</evidence>
<dbReference type="Pfam" id="PF01326">
    <property type="entry name" value="PPDK_N"/>
    <property type="match status" value="3"/>
</dbReference>
<dbReference type="GO" id="GO:0046872">
    <property type="term" value="F:metal ion binding"/>
    <property type="evidence" value="ECO:0007669"/>
    <property type="project" value="UniProtKB-UniRule"/>
</dbReference>
<dbReference type="Gene3D" id="1.10.189.10">
    <property type="entry name" value="Pyruvate Phosphate Dikinase, domain 2"/>
    <property type="match status" value="1"/>
</dbReference>
<dbReference type="InterPro" id="IPR018274">
    <property type="entry name" value="PEP_util_AS"/>
</dbReference>
<evidence type="ECO:0000256" key="12">
    <source>
        <dbReference type="PIRNR" id="PIRNR000853"/>
    </source>
</evidence>
<feature type="binding site" evidence="14">
    <location>
        <position position="814"/>
    </location>
    <ligand>
        <name>substrate</name>
    </ligand>
</feature>
<evidence type="ECO:0000256" key="6">
    <source>
        <dbReference type="ARBA" id="ARBA00022679"/>
    </source>
</evidence>
<proteinExistence type="inferred from homology"/>
<evidence type="ECO:0000256" key="8">
    <source>
        <dbReference type="ARBA" id="ARBA00022741"/>
    </source>
</evidence>
<dbReference type="GO" id="GO:0016301">
    <property type="term" value="F:kinase activity"/>
    <property type="evidence" value="ECO:0007669"/>
    <property type="project" value="UniProtKB-UniRule"/>
</dbReference>
<feature type="binding site" evidence="15">
    <location>
        <position position="790"/>
    </location>
    <ligand>
        <name>Mg(2+)</name>
        <dbReference type="ChEBI" id="CHEBI:18420"/>
    </ligand>
</feature>
<evidence type="ECO:0000256" key="2">
    <source>
        <dbReference type="ARBA" id="ARBA00003144"/>
    </source>
</evidence>
<dbReference type="SUPFAM" id="SSF56059">
    <property type="entry name" value="Glutathione synthetase ATP-binding domain-like"/>
    <property type="match status" value="1"/>
</dbReference>
<evidence type="ECO:0000256" key="3">
    <source>
        <dbReference type="ARBA" id="ARBA00007837"/>
    </source>
</evidence>
<dbReference type="InterPro" id="IPR015813">
    <property type="entry name" value="Pyrv/PenolPyrv_kinase-like_dom"/>
</dbReference>
<dbReference type="AlphaFoldDB" id="A0A2Z4AK71"/>
<feature type="binding site" evidence="14">
    <location>
        <position position="661"/>
    </location>
    <ligand>
        <name>substrate</name>
    </ligand>
</feature>
<evidence type="ECO:0000313" key="19">
    <source>
        <dbReference type="EMBL" id="AWT60607.1"/>
    </source>
</evidence>
<dbReference type="Gene3D" id="3.20.20.60">
    <property type="entry name" value="Phosphoenolpyruvate-binding domains"/>
    <property type="match status" value="1"/>
</dbReference>
<dbReference type="PROSITE" id="PS00742">
    <property type="entry name" value="PEP_ENZYMES_2"/>
    <property type="match status" value="1"/>
</dbReference>
<name>A0A2Z4AK71_9BACT</name>
<dbReference type="GO" id="GO:0005524">
    <property type="term" value="F:ATP binding"/>
    <property type="evidence" value="ECO:0007669"/>
    <property type="project" value="UniProtKB-UniRule"/>
</dbReference>
<dbReference type="Gene3D" id="3.30.1490.20">
    <property type="entry name" value="ATP-grasp fold, A domain"/>
    <property type="match status" value="1"/>
</dbReference>
<feature type="active site" description="Tele-phosphohistidine intermediate" evidence="13">
    <location>
        <position position="484"/>
    </location>
</feature>
<dbReference type="Proteomes" id="UP000247465">
    <property type="component" value="Chromosome"/>
</dbReference>
<evidence type="ECO:0000256" key="11">
    <source>
        <dbReference type="ARBA" id="ARBA00022842"/>
    </source>
</evidence>
<feature type="active site" description="Proton donor" evidence="13">
    <location>
        <position position="876"/>
    </location>
</feature>
<keyword evidence="10" id="KW-0067">ATP-binding</keyword>
<evidence type="ECO:0000256" key="4">
    <source>
        <dbReference type="ARBA" id="ARBA00011994"/>
    </source>
</evidence>
<dbReference type="InterPro" id="IPR008279">
    <property type="entry name" value="PEP-util_enz_mobile_dom"/>
</dbReference>
<dbReference type="Pfam" id="PF00391">
    <property type="entry name" value="PEP-utilizers"/>
    <property type="match status" value="1"/>
</dbReference>
<evidence type="ECO:0000256" key="15">
    <source>
        <dbReference type="PIRSR" id="PIRSR000853-3"/>
    </source>
</evidence>
<dbReference type="InterPro" id="IPR000121">
    <property type="entry name" value="PEP_util_C"/>
</dbReference>
<protein>
    <recommendedName>
        <fullName evidence="5 12">Pyruvate, phosphate dikinase</fullName>
        <ecNumber evidence="4 12">2.7.9.1</ecNumber>
    </recommendedName>
</protein>
<gene>
    <name evidence="19" type="primary">ppdK</name>
    <name evidence="19" type="ORF">DF168_01822</name>
</gene>
<accession>A0A2Z4AK71</accession>
<keyword evidence="7 15" id="KW-0479">Metal-binding</keyword>
<sequence length="918" mass="102661">MSKKKVSLPPVKRSRIKRASAAPRYIYAFGAKCDGDASMRSLLGGKGANLAEMARIDLPVPPGFTITTEVCTFYYQNNRQYPEKIDADVRNQVASVEKQMGRKFGDPNDPLLFSVRSGARDSMPGMMDTILNLGLNDKTVEGLAKKTGNRRFAFDCYRRFIQMYGDVVMGIQPRDENEPEPFDTIMERLKKEREAKTDTDLSADDLEELVKRYQKLIWHRTRNRFPQDVYAQLWGSIGAVFGSWQNERAIVYRQKYKIPSEWGTAVNVQTMVYGNMGDNCATGVAFTRDPANGKKVLYGEYLINAQGEDVVAGVRTPEPIATLAIKMPKAFAELERVRRTLERHFKDMQDFEFTVQERKLYMLQTRNGKRTGLAAVRIAVEMVRERVMNVKTALNKIPADSISSLLVPIFDEGNRKKAKSIGSGLPAGPGAASGKIVFSASEAESLALKGDHVILCRTETSPEDLRGMIASQGILTSRGGVSSHAALVARQMGKVCVCGAQGIEMDYSKRELRAGRFTFREGDNISIDGTTGEVFAGFVETTPSEVNQVLDRKLKPERSYTFQLFEQVMKWSDRHRKLKIRTNADTPSQSRQAVALGAEGIGLCRTEHMFFEEDRIIYMRQMILAKDEIERRNALKKLLPFQRKDFVGIFRAMGERPVTIRLLDPPLHEFLPQNQSARSTLSKLLNVSPEIISERINTLHEQNPMLGHRGCRLGITYPEITEMQARAIFEAAAQVIKGRKPIHVRPEIMVPLVGFSGELTHQVEIIHTVAEEVMSRRDVRIRYLVGTMIEVPRAALCAKEIASVANFFSFGTNDLTQTTLGMSRDDSGSFLGKYQDLEIFSQNPFASIDQMGVGFLVDYAVKQGRSVRSNLKLGICGEHGGDPDSIEFFHQAGLDYVSCSPPRVPVAKLAAAQATLKN</sequence>
<dbReference type="InterPro" id="IPR040442">
    <property type="entry name" value="Pyrv_kinase-like_dom_sf"/>
</dbReference>
<dbReference type="Pfam" id="PF02896">
    <property type="entry name" value="PEP-utilizers_C"/>
    <property type="match status" value="1"/>
</dbReference>
<feature type="domain" description="PEP-utilising enzyme mobile" evidence="16">
    <location>
        <begin position="451"/>
        <end position="532"/>
    </location>
</feature>
<dbReference type="PANTHER" id="PTHR22931:SF9">
    <property type="entry name" value="PYRUVATE, PHOSPHATE DIKINASE 1, CHLOROPLASTIC"/>
    <property type="match status" value="1"/>
</dbReference>
<dbReference type="SUPFAM" id="SSF51621">
    <property type="entry name" value="Phosphoenolpyruvate/pyruvate domain"/>
    <property type="match status" value="1"/>
</dbReference>
<feature type="binding site" evidence="14">
    <location>
        <position position="605"/>
    </location>
    <ligand>
        <name>substrate</name>
    </ligand>
</feature>
<keyword evidence="19" id="KW-0670">Pyruvate</keyword>
<dbReference type="Gene3D" id="1.20.80.30">
    <property type="match status" value="1"/>
</dbReference>
<dbReference type="SUPFAM" id="SSF52009">
    <property type="entry name" value="Phosphohistidine domain"/>
    <property type="match status" value="1"/>
</dbReference>
<comment type="function">
    <text evidence="2">Catalyzes the reversible phosphorylation of pyruvate and phosphate.</text>
</comment>
<dbReference type="GO" id="GO:0050242">
    <property type="term" value="F:pyruvate, phosphate dikinase activity"/>
    <property type="evidence" value="ECO:0007669"/>
    <property type="project" value="UniProtKB-UniRule"/>
</dbReference>
<dbReference type="EMBL" id="CP029803">
    <property type="protein sequence ID" value="AWT60607.1"/>
    <property type="molecule type" value="Genomic_DNA"/>
</dbReference>
<feature type="binding site" evidence="14">
    <location>
        <position position="811"/>
    </location>
    <ligand>
        <name>substrate</name>
    </ligand>
</feature>
<dbReference type="InterPro" id="IPR036637">
    <property type="entry name" value="Phosphohistidine_dom_sf"/>
</dbReference>
<dbReference type="KEGG" id="mtar:DF168_01822"/>
<keyword evidence="11 15" id="KW-0460">Magnesium</keyword>
<dbReference type="NCBIfam" id="TIGR01828">
    <property type="entry name" value="pyru_phos_dikin"/>
    <property type="match status" value="1"/>
</dbReference>
<evidence type="ECO:0000256" key="14">
    <source>
        <dbReference type="PIRSR" id="PIRSR000853-2"/>
    </source>
</evidence>
<feature type="binding site" evidence="14">
    <location>
        <position position="790"/>
    </location>
    <ligand>
        <name>substrate</name>
    </ligand>
</feature>
<evidence type="ECO:0000313" key="20">
    <source>
        <dbReference type="Proteomes" id="UP000247465"/>
    </source>
</evidence>
<evidence type="ECO:0000259" key="16">
    <source>
        <dbReference type="Pfam" id="PF00391"/>
    </source>
</evidence>
<organism evidence="19 20">
    <name type="scientific">Candidatus Moanibacter tarae</name>
    <dbReference type="NCBI Taxonomy" id="2200854"/>
    <lineage>
        <taxon>Bacteria</taxon>
        <taxon>Pseudomonadati</taxon>
        <taxon>Verrucomicrobiota</taxon>
        <taxon>Opitutia</taxon>
        <taxon>Puniceicoccales</taxon>
        <taxon>Puniceicoccales incertae sedis</taxon>
        <taxon>Candidatus Moanibacter</taxon>
    </lineage>
</organism>
<evidence type="ECO:0000256" key="5">
    <source>
        <dbReference type="ARBA" id="ARBA00020138"/>
    </source>
</evidence>
<comment type="cofactor">
    <cofactor evidence="1 12 15">
        <name>Mg(2+)</name>
        <dbReference type="ChEBI" id="CHEBI:18420"/>
    </cofactor>
</comment>
<evidence type="ECO:0000256" key="7">
    <source>
        <dbReference type="ARBA" id="ARBA00022723"/>
    </source>
</evidence>
<feature type="domain" description="PEP-utilising enzyme C-terminal" evidence="18">
    <location>
        <begin position="565"/>
        <end position="914"/>
    </location>
</feature>
<evidence type="ECO:0000256" key="10">
    <source>
        <dbReference type="ARBA" id="ARBA00022840"/>
    </source>
</evidence>
<evidence type="ECO:0000256" key="1">
    <source>
        <dbReference type="ARBA" id="ARBA00001946"/>
    </source>
</evidence>
<evidence type="ECO:0000259" key="18">
    <source>
        <dbReference type="Pfam" id="PF02896"/>
    </source>
</evidence>
<dbReference type="EC" id="2.7.9.1" evidence="4 12"/>
<dbReference type="Gene3D" id="3.50.30.10">
    <property type="entry name" value="Phosphohistidine domain"/>
    <property type="match status" value="1"/>
</dbReference>
<feature type="domain" description="Pyruvate phosphate dikinase AMP/ATP-binding" evidence="17">
    <location>
        <begin position="332"/>
        <end position="385"/>
    </location>
</feature>
<keyword evidence="6 19" id="KW-0808">Transferase</keyword>
<comment type="catalytic activity">
    <reaction evidence="12">
        <text>pyruvate + phosphate + ATP = phosphoenolpyruvate + AMP + diphosphate + H(+)</text>
        <dbReference type="Rhea" id="RHEA:10756"/>
        <dbReference type="ChEBI" id="CHEBI:15361"/>
        <dbReference type="ChEBI" id="CHEBI:15378"/>
        <dbReference type="ChEBI" id="CHEBI:30616"/>
        <dbReference type="ChEBI" id="CHEBI:33019"/>
        <dbReference type="ChEBI" id="CHEBI:43474"/>
        <dbReference type="ChEBI" id="CHEBI:58702"/>
        <dbReference type="ChEBI" id="CHEBI:456215"/>
        <dbReference type="EC" id="2.7.9.1"/>
    </reaction>
</comment>
<dbReference type="PIRSF" id="PIRSF000853">
    <property type="entry name" value="PPDK"/>
    <property type="match status" value="1"/>
</dbReference>
<dbReference type="InterPro" id="IPR013815">
    <property type="entry name" value="ATP_grasp_subdomain_1"/>
</dbReference>
<dbReference type="InterPro" id="IPR010121">
    <property type="entry name" value="Pyruvate_phosphate_dikinase"/>
</dbReference>
<keyword evidence="9 19" id="KW-0418">Kinase</keyword>